<dbReference type="AlphaFoldDB" id="A0AAD4VFL6"/>
<organism evidence="2 3">
    <name type="scientific">Prunus dulcis</name>
    <name type="common">Almond</name>
    <name type="synonym">Amygdalus dulcis</name>
    <dbReference type="NCBI Taxonomy" id="3755"/>
    <lineage>
        <taxon>Eukaryota</taxon>
        <taxon>Viridiplantae</taxon>
        <taxon>Streptophyta</taxon>
        <taxon>Embryophyta</taxon>
        <taxon>Tracheophyta</taxon>
        <taxon>Spermatophyta</taxon>
        <taxon>Magnoliopsida</taxon>
        <taxon>eudicotyledons</taxon>
        <taxon>Gunneridae</taxon>
        <taxon>Pentapetalae</taxon>
        <taxon>rosids</taxon>
        <taxon>fabids</taxon>
        <taxon>Rosales</taxon>
        <taxon>Rosaceae</taxon>
        <taxon>Amygdaloideae</taxon>
        <taxon>Amygdaleae</taxon>
        <taxon>Prunus</taxon>
    </lineage>
</organism>
<evidence type="ECO:0000256" key="1">
    <source>
        <dbReference type="SAM" id="MobiDB-lite"/>
    </source>
</evidence>
<sequence>MIDRPESGARDFSLPKRDQSPIHSDQLPDPPEPCEDISDPSLTLIDNTEQQDEEPPSNSTVPTDHSPENILEVTTPTRLVHLEDKIIGYQLPFRQNRGKPPNRYSPDIGKTSKYPIANHVSTEKLSEPLKDFVHQLSAIHIPTKVSEALKDPNFQSTNGRKLGGHRTRVSFSRGTSQDDDIANCSKAGVARSMERQMVISSNRRSCPSVPDVVGTLLDPASGRPVSIV</sequence>
<protein>
    <submittedName>
        <fullName evidence="2">Uncharacterized protein</fullName>
    </submittedName>
</protein>
<dbReference type="EMBL" id="JAJFAZ020000006">
    <property type="protein sequence ID" value="KAI5323593.1"/>
    <property type="molecule type" value="Genomic_DNA"/>
</dbReference>
<accession>A0AAD4VFL6</accession>
<evidence type="ECO:0000313" key="2">
    <source>
        <dbReference type="EMBL" id="KAI5323593.1"/>
    </source>
</evidence>
<reference evidence="2 3" key="1">
    <citation type="journal article" date="2022" name="G3 (Bethesda)">
        <title>Whole-genome sequence and methylome profiling of the almond [Prunus dulcis (Mill.) D.A. Webb] cultivar 'Nonpareil'.</title>
        <authorList>
            <person name="D'Amico-Willman K.M."/>
            <person name="Ouma W.Z."/>
            <person name="Meulia T."/>
            <person name="Sideli G.M."/>
            <person name="Gradziel T.M."/>
            <person name="Fresnedo-Ramirez J."/>
        </authorList>
    </citation>
    <scope>NUCLEOTIDE SEQUENCE [LARGE SCALE GENOMIC DNA]</scope>
    <source>
        <strain evidence="2">Clone GOH B32 T37-40</strain>
    </source>
</reference>
<feature type="compositionally biased region" description="Basic and acidic residues" evidence="1">
    <location>
        <begin position="1"/>
        <end position="20"/>
    </location>
</feature>
<evidence type="ECO:0000313" key="3">
    <source>
        <dbReference type="Proteomes" id="UP001054821"/>
    </source>
</evidence>
<comment type="caution">
    <text evidence="2">The sequence shown here is derived from an EMBL/GenBank/DDBJ whole genome shotgun (WGS) entry which is preliminary data.</text>
</comment>
<name>A0AAD4VFL6_PRUDU</name>
<proteinExistence type="predicted"/>
<feature type="region of interest" description="Disordered" evidence="1">
    <location>
        <begin position="150"/>
        <end position="178"/>
    </location>
</feature>
<dbReference type="Proteomes" id="UP001054821">
    <property type="component" value="Chromosome 6"/>
</dbReference>
<keyword evidence="3" id="KW-1185">Reference proteome</keyword>
<feature type="region of interest" description="Disordered" evidence="1">
    <location>
        <begin position="1"/>
        <end position="69"/>
    </location>
</feature>
<gene>
    <name evidence="2" type="ORF">L3X38_032665</name>
</gene>